<keyword evidence="7 13" id="KW-0418">Kinase</keyword>
<dbReference type="SUPFAM" id="SSF47384">
    <property type="entry name" value="Homodimeric domain of signal transducing histidine kinase"/>
    <property type="match status" value="1"/>
</dbReference>
<dbReference type="Proteomes" id="UP000013232">
    <property type="component" value="Unassembled WGS sequence"/>
</dbReference>
<keyword evidence="14" id="KW-1185">Reference proteome</keyword>
<gene>
    <name evidence="13" type="ORF">C666_04730</name>
</gene>
<dbReference type="GO" id="GO:0000155">
    <property type="term" value="F:phosphorelay sensor kinase activity"/>
    <property type="evidence" value="ECO:0007669"/>
    <property type="project" value="InterPro"/>
</dbReference>
<comment type="subcellular location">
    <subcellularLocation>
        <location evidence="2">Membrane</location>
    </subcellularLocation>
</comment>
<dbReference type="PANTHER" id="PTHR45436">
    <property type="entry name" value="SENSOR HISTIDINE KINASE YKOH"/>
    <property type="match status" value="1"/>
</dbReference>
<dbReference type="SMART" id="SM00304">
    <property type="entry name" value="HAMP"/>
    <property type="match status" value="1"/>
</dbReference>
<evidence type="ECO:0000259" key="11">
    <source>
        <dbReference type="PROSITE" id="PS50109"/>
    </source>
</evidence>
<dbReference type="STRING" id="1123367.GCA_000621305_01943"/>
<keyword evidence="9" id="KW-0902">Two-component regulatory system</keyword>
<feature type="domain" description="HAMP" evidence="12">
    <location>
        <begin position="158"/>
        <end position="211"/>
    </location>
</feature>
<dbReference type="InterPro" id="IPR003661">
    <property type="entry name" value="HisK_dim/P_dom"/>
</dbReference>
<keyword evidence="4" id="KW-0597">Phosphoprotein</keyword>
<dbReference type="Pfam" id="PF00512">
    <property type="entry name" value="HisKA"/>
    <property type="match status" value="1"/>
</dbReference>
<sequence>MKTSLSRRLFRTFFAIGLINVAVTLIVIESVYDDMEDSILQHELVLERAFLVQHISGAQVQSRDTALLTTLYVPDGESATELPEVFRNRPVPFSAEVEMADKTYLISIERTAEPPGVLYLAQDITLLESREAALRTGWGAFALLALGVVALLTRIGTRRILGPLDDLTRHIARLQPGSPVARIDTRYEDLELADIAATLNQLLDALDAYVQREKSLVSLASHELRTPVAVISGALDVLAQRNSLSDADRRTVARIRRAADEMHADVDSLLKLARRSGDSDQPEDVDLADSVRAVVAELEDGAPQQAGRIICSLSKSAPVVRADPTLVRMLLRNLVQNAVRHTSGKVHIELGASSIGISDAGAGLPEHIRSRLNAPAGRLVPEDGLGLFIVRLICERLGWLLRVRRSDAGGTVLDLLFLPDAARHARA</sequence>
<dbReference type="PANTHER" id="PTHR45436:SF16">
    <property type="entry name" value="HISTIDINE KINASE"/>
    <property type="match status" value="1"/>
</dbReference>
<dbReference type="RefSeq" id="WP_004334523.1">
    <property type="nucleotide sequence ID" value="NZ_AMXE01000010.1"/>
</dbReference>
<evidence type="ECO:0000256" key="3">
    <source>
        <dbReference type="ARBA" id="ARBA00012438"/>
    </source>
</evidence>
<dbReference type="InterPro" id="IPR003594">
    <property type="entry name" value="HATPase_dom"/>
</dbReference>
<proteinExistence type="predicted"/>
<accession>N6Y689</accession>
<dbReference type="Gene3D" id="3.30.565.10">
    <property type="entry name" value="Histidine kinase-like ATPase, C-terminal domain"/>
    <property type="match status" value="1"/>
</dbReference>
<dbReference type="GO" id="GO:0005886">
    <property type="term" value="C:plasma membrane"/>
    <property type="evidence" value="ECO:0007669"/>
    <property type="project" value="TreeGrafter"/>
</dbReference>
<protein>
    <recommendedName>
        <fullName evidence="3">histidine kinase</fullName>
        <ecNumber evidence="3">2.7.13.3</ecNumber>
    </recommendedName>
</protein>
<dbReference type="Pfam" id="PF00672">
    <property type="entry name" value="HAMP"/>
    <property type="match status" value="1"/>
</dbReference>
<keyword evidence="8 10" id="KW-1133">Transmembrane helix</keyword>
<dbReference type="InterPro" id="IPR005467">
    <property type="entry name" value="His_kinase_dom"/>
</dbReference>
<dbReference type="AlphaFoldDB" id="N6Y689"/>
<dbReference type="InterPro" id="IPR036097">
    <property type="entry name" value="HisK_dim/P_sf"/>
</dbReference>
<feature type="domain" description="Histidine kinase" evidence="11">
    <location>
        <begin position="219"/>
        <end position="421"/>
    </location>
</feature>
<dbReference type="eggNOG" id="COG4191">
    <property type="taxonomic scope" value="Bacteria"/>
</dbReference>
<name>N6Y689_THAL4</name>
<evidence type="ECO:0000256" key="10">
    <source>
        <dbReference type="SAM" id="Phobius"/>
    </source>
</evidence>
<dbReference type="InterPro" id="IPR003660">
    <property type="entry name" value="HAMP_dom"/>
</dbReference>
<dbReference type="Gene3D" id="1.10.287.130">
    <property type="match status" value="1"/>
</dbReference>
<keyword evidence="6 10" id="KW-0812">Transmembrane</keyword>
<dbReference type="InterPro" id="IPR036890">
    <property type="entry name" value="HATPase_C_sf"/>
</dbReference>
<evidence type="ECO:0000256" key="8">
    <source>
        <dbReference type="ARBA" id="ARBA00022989"/>
    </source>
</evidence>
<evidence type="ECO:0000256" key="1">
    <source>
        <dbReference type="ARBA" id="ARBA00000085"/>
    </source>
</evidence>
<evidence type="ECO:0000256" key="4">
    <source>
        <dbReference type="ARBA" id="ARBA00022553"/>
    </source>
</evidence>
<dbReference type="SMART" id="SM00388">
    <property type="entry name" value="HisKA"/>
    <property type="match status" value="1"/>
</dbReference>
<dbReference type="SMART" id="SM00387">
    <property type="entry name" value="HATPase_c"/>
    <property type="match status" value="1"/>
</dbReference>
<dbReference type="EC" id="2.7.13.3" evidence="3"/>
<comment type="catalytic activity">
    <reaction evidence="1">
        <text>ATP + protein L-histidine = ADP + protein N-phospho-L-histidine.</text>
        <dbReference type="EC" id="2.7.13.3"/>
    </reaction>
</comment>
<dbReference type="OrthoDB" id="9121563at2"/>
<evidence type="ECO:0000256" key="9">
    <source>
        <dbReference type="ARBA" id="ARBA00023012"/>
    </source>
</evidence>
<dbReference type="Pfam" id="PF02518">
    <property type="entry name" value="HATPase_c"/>
    <property type="match status" value="1"/>
</dbReference>
<evidence type="ECO:0000256" key="2">
    <source>
        <dbReference type="ARBA" id="ARBA00004370"/>
    </source>
</evidence>
<evidence type="ECO:0000256" key="6">
    <source>
        <dbReference type="ARBA" id="ARBA00022692"/>
    </source>
</evidence>
<evidence type="ECO:0000313" key="14">
    <source>
        <dbReference type="Proteomes" id="UP000013232"/>
    </source>
</evidence>
<organism evidence="13 14">
    <name type="scientific">Thauera linaloolentis (strain DSM 12138 / JCM 21573 / CCUG 41526 / CIP 105981 / IAM 15112 / NBRC 102519 / 47Lol)</name>
    <dbReference type="NCBI Taxonomy" id="1123367"/>
    <lineage>
        <taxon>Bacteria</taxon>
        <taxon>Pseudomonadati</taxon>
        <taxon>Pseudomonadota</taxon>
        <taxon>Betaproteobacteria</taxon>
        <taxon>Rhodocyclales</taxon>
        <taxon>Zoogloeaceae</taxon>
        <taxon>Thauera</taxon>
    </lineage>
</organism>
<keyword evidence="5" id="KW-0808">Transferase</keyword>
<feature type="transmembrane region" description="Helical" evidence="10">
    <location>
        <begin position="12"/>
        <end position="32"/>
    </location>
</feature>
<dbReference type="SUPFAM" id="SSF55874">
    <property type="entry name" value="ATPase domain of HSP90 chaperone/DNA topoisomerase II/histidine kinase"/>
    <property type="match status" value="1"/>
</dbReference>
<evidence type="ECO:0000313" key="13">
    <source>
        <dbReference type="EMBL" id="ENO89721.1"/>
    </source>
</evidence>
<dbReference type="CDD" id="cd00082">
    <property type="entry name" value="HisKA"/>
    <property type="match status" value="1"/>
</dbReference>
<keyword evidence="10" id="KW-0472">Membrane</keyword>
<evidence type="ECO:0000256" key="5">
    <source>
        <dbReference type="ARBA" id="ARBA00022679"/>
    </source>
</evidence>
<dbReference type="Gene3D" id="6.10.340.10">
    <property type="match status" value="1"/>
</dbReference>
<dbReference type="PROSITE" id="PS50885">
    <property type="entry name" value="HAMP"/>
    <property type="match status" value="1"/>
</dbReference>
<reference evidence="13 14" key="1">
    <citation type="submission" date="2012-09" db="EMBL/GenBank/DDBJ databases">
        <title>Draft Genome Sequences of 6 Strains from Genus Thauera.</title>
        <authorList>
            <person name="Liu B."/>
            <person name="Shapleigh J.P."/>
            <person name="Frostegard A.H."/>
        </authorList>
    </citation>
    <scope>NUCLEOTIDE SEQUENCE [LARGE SCALE GENOMIC DNA]</scope>
    <source>
        <strain evidence="14">47Lol / DSM 12138</strain>
    </source>
</reference>
<evidence type="ECO:0000256" key="7">
    <source>
        <dbReference type="ARBA" id="ARBA00022777"/>
    </source>
</evidence>
<comment type="caution">
    <text evidence="13">The sequence shown here is derived from an EMBL/GenBank/DDBJ whole genome shotgun (WGS) entry which is preliminary data.</text>
</comment>
<dbReference type="EMBL" id="AMXE01000010">
    <property type="protein sequence ID" value="ENO89721.1"/>
    <property type="molecule type" value="Genomic_DNA"/>
</dbReference>
<evidence type="ECO:0000259" key="12">
    <source>
        <dbReference type="PROSITE" id="PS50885"/>
    </source>
</evidence>
<dbReference type="InterPro" id="IPR050428">
    <property type="entry name" value="TCS_sensor_his_kinase"/>
</dbReference>
<dbReference type="PROSITE" id="PS50109">
    <property type="entry name" value="HIS_KIN"/>
    <property type="match status" value="1"/>
</dbReference>